<dbReference type="RefSeq" id="WP_092466785.1">
    <property type="nucleotide sequence ID" value="NZ_FNCZ01000001.1"/>
</dbReference>
<dbReference type="STRING" id="262004.SAMN04489796_1011353"/>
<evidence type="ECO:0008006" key="4">
    <source>
        <dbReference type="Google" id="ProtNLM"/>
    </source>
</evidence>
<protein>
    <recommendedName>
        <fullName evidence="4">YD repeat-containing protein</fullName>
    </recommendedName>
</protein>
<name>A0A1G7ZJL4_9FLAO</name>
<keyword evidence="1" id="KW-0732">Signal</keyword>
<dbReference type="PROSITE" id="PS51257">
    <property type="entry name" value="PROKAR_LIPOPROTEIN"/>
    <property type="match status" value="1"/>
</dbReference>
<gene>
    <name evidence="2" type="ORF">SAMN04489796_1011353</name>
</gene>
<feature type="signal peptide" evidence="1">
    <location>
        <begin position="1"/>
        <end position="19"/>
    </location>
</feature>
<dbReference type="OrthoDB" id="1412495at2"/>
<dbReference type="Proteomes" id="UP000199492">
    <property type="component" value="Unassembled WGS sequence"/>
</dbReference>
<dbReference type="EMBL" id="FNCZ01000001">
    <property type="protein sequence ID" value="SDH08903.1"/>
    <property type="molecule type" value="Genomic_DNA"/>
</dbReference>
<organism evidence="2 3">
    <name type="scientific">Winogradskyella thalassocola</name>
    <dbReference type="NCBI Taxonomy" id="262004"/>
    <lineage>
        <taxon>Bacteria</taxon>
        <taxon>Pseudomonadati</taxon>
        <taxon>Bacteroidota</taxon>
        <taxon>Flavobacteriia</taxon>
        <taxon>Flavobacteriales</taxon>
        <taxon>Flavobacteriaceae</taxon>
        <taxon>Winogradskyella</taxon>
    </lineage>
</organism>
<feature type="chain" id="PRO_5011707027" description="YD repeat-containing protein" evidence="1">
    <location>
        <begin position="20"/>
        <end position="309"/>
    </location>
</feature>
<accession>A0A1G7ZJL4</accession>
<keyword evidence="3" id="KW-1185">Reference proteome</keyword>
<evidence type="ECO:0000313" key="3">
    <source>
        <dbReference type="Proteomes" id="UP000199492"/>
    </source>
</evidence>
<reference evidence="3" key="1">
    <citation type="submission" date="2016-10" db="EMBL/GenBank/DDBJ databases">
        <authorList>
            <person name="Varghese N."/>
            <person name="Submissions S."/>
        </authorList>
    </citation>
    <scope>NUCLEOTIDE SEQUENCE [LARGE SCALE GENOMIC DNA]</scope>
    <source>
        <strain evidence="3">DSM 15363</strain>
    </source>
</reference>
<evidence type="ECO:0000313" key="2">
    <source>
        <dbReference type="EMBL" id="SDH08903.1"/>
    </source>
</evidence>
<sequence>MKKLALLLFALTLMTSCDVEPLDPAYNQGGNQGGGSGSESADLTMSLYELDTQISLVFFGLPIETITNSDLNISSNKIASGTNALSTNGSAFENENLIITRNSSGQIINDKSVNNAGVTTNETSVTYTNGVISQITYDYYEDDEDDYTYNFTYEGNQITRTKVGSTEMTVFRVDALDRIVSKESYVNGFAAQIETIAYDSNGNISSSVTSIETESNTTYAFDDNINPLKVIYEDNYLLPFLRDEYSDEIGPQIAQFLSTNNWKGASFNGTAFNFNLEYNSVGRIKSRDIAYNFGPELSFEINERFNFVN</sequence>
<dbReference type="Gene3D" id="2.180.10.10">
    <property type="entry name" value="RHS repeat-associated core"/>
    <property type="match status" value="1"/>
</dbReference>
<proteinExistence type="predicted"/>
<evidence type="ECO:0000256" key="1">
    <source>
        <dbReference type="SAM" id="SignalP"/>
    </source>
</evidence>
<dbReference type="AlphaFoldDB" id="A0A1G7ZJL4"/>